<feature type="transmembrane region" description="Helical" evidence="1">
    <location>
        <begin position="72"/>
        <end position="93"/>
    </location>
</feature>
<proteinExistence type="predicted"/>
<dbReference type="OrthoDB" id="4067115at2759"/>
<dbReference type="AlphaFoldDB" id="A0A0C7N8V4"/>
<sequence length="120" mass="13520">MIPEPIDPALLREHAFQDIGDLDIVLAKETYTDFGGFKSIFQYGLGYFNYGFGLDREVHERSLSCVLKSYIVGHYVVFSFVALVLAVLCYIALMQVQGSFRSTNSTKADKDGDNVYYVKV</sequence>
<dbReference type="RefSeq" id="XP_022630550.1">
    <property type="nucleotide sequence ID" value="XM_022775172.1"/>
</dbReference>
<keyword evidence="1" id="KW-0472">Membrane</keyword>
<keyword evidence="3" id="KW-1185">Reference proteome</keyword>
<dbReference type="EMBL" id="LN736370">
    <property type="protein sequence ID" value="CEP64342.1"/>
    <property type="molecule type" value="Genomic_DNA"/>
</dbReference>
<name>A0A0C7N8V4_9SACH</name>
<gene>
    <name evidence="2" type="ORF">LALA0_S11e01926g</name>
</gene>
<accession>A0A0C7N8V4</accession>
<evidence type="ECO:0000313" key="2">
    <source>
        <dbReference type="EMBL" id="CEP64342.1"/>
    </source>
</evidence>
<evidence type="ECO:0000313" key="3">
    <source>
        <dbReference type="Proteomes" id="UP000054304"/>
    </source>
</evidence>
<keyword evidence="1" id="KW-1133">Transmembrane helix</keyword>
<dbReference type="HOGENOM" id="CLU_2005713_0_0_1"/>
<organism evidence="2 3">
    <name type="scientific">Lachancea lanzarotensis</name>
    <dbReference type="NCBI Taxonomy" id="1245769"/>
    <lineage>
        <taxon>Eukaryota</taxon>
        <taxon>Fungi</taxon>
        <taxon>Dikarya</taxon>
        <taxon>Ascomycota</taxon>
        <taxon>Saccharomycotina</taxon>
        <taxon>Saccharomycetes</taxon>
        <taxon>Saccharomycetales</taxon>
        <taxon>Saccharomycetaceae</taxon>
        <taxon>Lachancea</taxon>
    </lineage>
</organism>
<dbReference type="GeneID" id="34687890"/>
<keyword evidence="1" id="KW-0812">Transmembrane</keyword>
<protein>
    <submittedName>
        <fullName evidence="2">LALA0S11e01926g1_1</fullName>
    </submittedName>
</protein>
<reference evidence="2 3" key="1">
    <citation type="submission" date="2014-12" db="EMBL/GenBank/DDBJ databases">
        <authorList>
            <person name="Neuveglise Cecile"/>
        </authorList>
    </citation>
    <scope>NUCLEOTIDE SEQUENCE [LARGE SCALE GENOMIC DNA]</scope>
    <source>
        <strain evidence="2 3">CBS 12615</strain>
    </source>
</reference>
<evidence type="ECO:0000256" key="1">
    <source>
        <dbReference type="SAM" id="Phobius"/>
    </source>
</evidence>
<dbReference type="Proteomes" id="UP000054304">
    <property type="component" value="Unassembled WGS sequence"/>
</dbReference>